<keyword evidence="3" id="KW-1185">Reference proteome</keyword>
<evidence type="ECO:0000256" key="1">
    <source>
        <dbReference type="SAM" id="Phobius"/>
    </source>
</evidence>
<accession>A0ABW8II81</accession>
<sequence length="249" mass="28110">MSKHRWKILDYIAPSIALIASVVAVIGSPKWDDKASGLHKLTALGWATLAVGVLAFIATCIVTARNNRERLQEKKTRERIASKGKAHILSALHHIAVPLMSDYIFGRDGLKPKSAKDMLTAERHLKLGSLDLNSVSPYAAGDFKEIRWYRILEDSARDGSTEMITALQIFVTYLPADVIDTATKILECEFVKMHLFHLHDLVNANTHIDPNRVVPMFMLFSKEKSMDERGYWEFWNLCIKLEDLCKASS</sequence>
<proteinExistence type="predicted"/>
<organism evidence="2 3">
    <name type="scientific">Dyella humi</name>
    <dbReference type="NCBI Taxonomy" id="1770547"/>
    <lineage>
        <taxon>Bacteria</taxon>
        <taxon>Pseudomonadati</taxon>
        <taxon>Pseudomonadota</taxon>
        <taxon>Gammaproteobacteria</taxon>
        <taxon>Lysobacterales</taxon>
        <taxon>Rhodanobacteraceae</taxon>
        <taxon>Dyella</taxon>
    </lineage>
</organism>
<reference evidence="2 3" key="1">
    <citation type="submission" date="2020-10" db="EMBL/GenBank/DDBJ databases">
        <title>Phylogeny of dyella-like bacteria.</title>
        <authorList>
            <person name="Fu J."/>
        </authorList>
    </citation>
    <scope>NUCLEOTIDE SEQUENCE [LARGE SCALE GENOMIC DNA]</scope>
    <source>
        <strain evidence="2 3">DHG40</strain>
    </source>
</reference>
<comment type="caution">
    <text evidence="2">The sequence shown here is derived from an EMBL/GenBank/DDBJ whole genome shotgun (WGS) entry which is preliminary data.</text>
</comment>
<feature type="transmembrane region" description="Helical" evidence="1">
    <location>
        <begin position="43"/>
        <end position="64"/>
    </location>
</feature>
<protein>
    <recommendedName>
        <fullName evidence="4">DUF4760 domain-containing protein</fullName>
    </recommendedName>
</protein>
<keyword evidence="1" id="KW-1133">Transmembrane helix</keyword>
<name>A0ABW8II81_9GAMM</name>
<dbReference type="EMBL" id="JADIKI010000022">
    <property type="protein sequence ID" value="MFK2854885.1"/>
    <property type="molecule type" value="Genomic_DNA"/>
</dbReference>
<feature type="transmembrane region" description="Helical" evidence="1">
    <location>
        <begin position="12"/>
        <end position="31"/>
    </location>
</feature>
<evidence type="ECO:0000313" key="2">
    <source>
        <dbReference type="EMBL" id="MFK2854885.1"/>
    </source>
</evidence>
<evidence type="ECO:0008006" key="4">
    <source>
        <dbReference type="Google" id="ProtNLM"/>
    </source>
</evidence>
<gene>
    <name evidence="2" type="ORF">ISP18_09815</name>
</gene>
<dbReference type="Proteomes" id="UP001620409">
    <property type="component" value="Unassembled WGS sequence"/>
</dbReference>
<keyword evidence="1" id="KW-0812">Transmembrane</keyword>
<keyword evidence="1" id="KW-0472">Membrane</keyword>
<evidence type="ECO:0000313" key="3">
    <source>
        <dbReference type="Proteomes" id="UP001620409"/>
    </source>
</evidence>
<dbReference type="RefSeq" id="WP_380010215.1">
    <property type="nucleotide sequence ID" value="NZ_JADIKI010000022.1"/>
</dbReference>